<name>A0A3A1N6S7_9FLAO</name>
<dbReference type="InterPro" id="IPR011990">
    <property type="entry name" value="TPR-like_helical_dom_sf"/>
</dbReference>
<feature type="domain" description="RagB/SusD" evidence="6">
    <location>
        <begin position="273"/>
        <end position="544"/>
    </location>
</feature>
<sequence>MKNFIKQTNRYFSLSLCVGILLASCTDLEVEPTDSLLDDGFTGIQTAEAASSQITAMYNDVNGYFGTQANLYALNEVTTDALLVPTRGSDWGDNGIWRQLHQHSWTPEHSYILGVWNEWNGLQLSASEVLDSRSASSSEAIGHASFLRGLAMFVILDNFGQVPYRDTETADPLADPDVLTGEDAVTFILSDLDNAIANLPTSSAGDDNFRGSKAAARFLKAKVLLNRHIYNGSGSAASGDMNEIISLVDAIENDGYELADDYFDIFVPGGDSETIWYAQTSAGTRIFNTLHYNSTELGGGGWNGFSTLAEFYDLFEGDADNNRGLNDGTLSDGQEERRGFVPTEGGIAYDGSYGTDDNDDGIVDGSNVGFGFLIGQQYGPNGAALEDRGGNPLSFTREFFSAVDNQPSLVDNNEITGIRVIKYNPRDGAFANHIIFFRYSDAYLMKAEAMWRSGGDPTAMINELRTIRGAAPLGSISEQDILDERARELYTEGWRRNDMVRFGQYTKDWEFKEADAVGNPDRQLFPIPSAQLILNPNLVQNPGY</sequence>
<evidence type="ECO:0000256" key="3">
    <source>
        <dbReference type="ARBA" id="ARBA00022729"/>
    </source>
</evidence>
<organism evidence="8 9">
    <name type="scientific">Flagellimonas lutimaris</name>
    <dbReference type="NCBI Taxonomy" id="475082"/>
    <lineage>
        <taxon>Bacteria</taxon>
        <taxon>Pseudomonadati</taxon>
        <taxon>Bacteroidota</taxon>
        <taxon>Flavobacteriia</taxon>
        <taxon>Flavobacteriales</taxon>
        <taxon>Flavobacteriaceae</taxon>
        <taxon>Flagellimonas</taxon>
    </lineage>
</organism>
<evidence type="ECO:0000313" key="9">
    <source>
        <dbReference type="Proteomes" id="UP000266067"/>
    </source>
</evidence>
<evidence type="ECO:0000259" key="6">
    <source>
        <dbReference type="Pfam" id="PF07980"/>
    </source>
</evidence>
<accession>A0A3A1N6S7</accession>
<dbReference type="RefSeq" id="WP_119606898.1">
    <property type="nucleotide sequence ID" value="NZ_QXFH01000070.1"/>
</dbReference>
<feature type="domain" description="SusD-like N-terminal" evidence="7">
    <location>
        <begin position="90"/>
        <end position="224"/>
    </location>
</feature>
<dbReference type="SUPFAM" id="SSF48452">
    <property type="entry name" value="TPR-like"/>
    <property type="match status" value="1"/>
</dbReference>
<proteinExistence type="inferred from homology"/>
<protein>
    <submittedName>
        <fullName evidence="8">RagB/SusD family nutrient uptake outer membrane protein</fullName>
    </submittedName>
</protein>
<dbReference type="EMBL" id="QXFH01000070">
    <property type="protein sequence ID" value="RIV34660.1"/>
    <property type="molecule type" value="Genomic_DNA"/>
</dbReference>
<evidence type="ECO:0000259" key="7">
    <source>
        <dbReference type="Pfam" id="PF14322"/>
    </source>
</evidence>
<keyword evidence="4" id="KW-0472">Membrane</keyword>
<dbReference type="PROSITE" id="PS51257">
    <property type="entry name" value="PROKAR_LIPOPROTEIN"/>
    <property type="match status" value="1"/>
</dbReference>
<keyword evidence="3" id="KW-0732">Signal</keyword>
<dbReference type="AlphaFoldDB" id="A0A3A1N6S7"/>
<comment type="subcellular location">
    <subcellularLocation>
        <location evidence="1">Cell outer membrane</location>
    </subcellularLocation>
</comment>
<dbReference type="Gene3D" id="1.25.40.390">
    <property type="match status" value="1"/>
</dbReference>
<dbReference type="Pfam" id="PF07980">
    <property type="entry name" value="SusD_RagB"/>
    <property type="match status" value="1"/>
</dbReference>
<evidence type="ECO:0000256" key="4">
    <source>
        <dbReference type="ARBA" id="ARBA00023136"/>
    </source>
</evidence>
<gene>
    <name evidence="8" type="ORF">D2V08_04550</name>
</gene>
<dbReference type="GO" id="GO:0009279">
    <property type="term" value="C:cell outer membrane"/>
    <property type="evidence" value="ECO:0007669"/>
    <property type="project" value="UniProtKB-SubCell"/>
</dbReference>
<dbReference type="Pfam" id="PF14322">
    <property type="entry name" value="SusD-like_3"/>
    <property type="match status" value="1"/>
</dbReference>
<evidence type="ECO:0000256" key="5">
    <source>
        <dbReference type="ARBA" id="ARBA00023237"/>
    </source>
</evidence>
<reference evidence="8 9" key="1">
    <citation type="submission" date="2018-08" db="EMBL/GenBank/DDBJ databases">
        <title>Proposal of Muricauda 72 sp.nov. and Muricauda NH166 sp.nov., isolated from seawater.</title>
        <authorList>
            <person name="Cheng H."/>
            <person name="Wu Y.-H."/>
            <person name="Guo L.-L."/>
            <person name="Xu X.-W."/>
        </authorList>
    </citation>
    <scope>NUCLEOTIDE SEQUENCE [LARGE SCALE GENOMIC DNA]</scope>
    <source>
        <strain evidence="8 9">KCTC 22173</strain>
    </source>
</reference>
<evidence type="ECO:0000256" key="2">
    <source>
        <dbReference type="ARBA" id="ARBA00006275"/>
    </source>
</evidence>
<comment type="caution">
    <text evidence="8">The sequence shown here is derived from an EMBL/GenBank/DDBJ whole genome shotgun (WGS) entry which is preliminary data.</text>
</comment>
<comment type="similarity">
    <text evidence="2">Belongs to the SusD family.</text>
</comment>
<keyword evidence="9" id="KW-1185">Reference proteome</keyword>
<dbReference type="Proteomes" id="UP000266067">
    <property type="component" value="Unassembled WGS sequence"/>
</dbReference>
<dbReference type="InterPro" id="IPR012944">
    <property type="entry name" value="SusD_RagB_dom"/>
</dbReference>
<evidence type="ECO:0000313" key="8">
    <source>
        <dbReference type="EMBL" id="RIV34660.1"/>
    </source>
</evidence>
<evidence type="ECO:0000256" key="1">
    <source>
        <dbReference type="ARBA" id="ARBA00004442"/>
    </source>
</evidence>
<dbReference type="OrthoDB" id="5694214at2"/>
<dbReference type="InterPro" id="IPR033985">
    <property type="entry name" value="SusD-like_N"/>
</dbReference>
<keyword evidence="5" id="KW-0998">Cell outer membrane</keyword>